<dbReference type="PANTHER" id="PTHR30055">
    <property type="entry name" value="HTH-TYPE TRANSCRIPTIONAL REGULATOR RUTR"/>
    <property type="match status" value="1"/>
</dbReference>
<proteinExistence type="predicted"/>
<name>A0A9X2IGV1_9ACTN</name>
<dbReference type="GO" id="GO:0000976">
    <property type="term" value="F:transcription cis-regulatory region binding"/>
    <property type="evidence" value="ECO:0007669"/>
    <property type="project" value="TreeGrafter"/>
</dbReference>
<gene>
    <name evidence="6" type="ORF">M8330_19105</name>
</gene>
<reference evidence="6" key="1">
    <citation type="submission" date="2022-05" db="EMBL/GenBank/DDBJ databases">
        <authorList>
            <person name="Tuo L."/>
        </authorList>
    </citation>
    <scope>NUCLEOTIDE SEQUENCE</scope>
    <source>
        <strain evidence="6">BSK12Z-4</strain>
    </source>
</reference>
<evidence type="ECO:0000256" key="4">
    <source>
        <dbReference type="PROSITE-ProRule" id="PRU00335"/>
    </source>
</evidence>
<dbReference type="SUPFAM" id="SSF46689">
    <property type="entry name" value="Homeodomain-like"/>
    <property type="match status" value="1"/>
</dbReference>
<evidence type="ECO:0000259" key="5">
    <source>
        <dbReference type="PROSITE" id="PS50977"/>
    </source>
</evidence>
<dbReference type="GO" id="GO:0003700">
    <property type="term" value="F:DNA-binding transcription factor activity"/>
    <property type="evidence" value="ECO:0007669"/>
    <property type="project" value="TreeGrafter"/>
</dbReference>
<dbReference type="PRINTS" id="PR00455">
    <property type="entry name" value="HTHTETR"/>
</dbReference>
<dbReference type="PROSITE" id="PS50977">
    <property type="entry name" value="HTH_TETR_2"/>
    <property type="match status" value="1"/>
</dbReference>
<dbReference type="EMBL" id="JAMOIL010000034">
    <property type="protein sequence ID" value="MCM0622403.1"/>
    <property type="molecule type" value="Genomic_DNA"/>
</dbReference>
<keyword evidence="7" id="KW-1185">Reference proteome</keyword>
<accession>A0A9X2IGV1</accession>
<sequence>MTDVTTAPEPLGLRERRRLQTEREIALAALALFEERGVDGTTVDDIAAAAGISGRTFFRYFGSKELAAYVPDVEIDLGIAARIEALSADRPLVPQVEALWRAVVEGLGRDEARSVLLRVRRLSLAEPSVRMAGLHRDEQRTDALVQHLLALYGPEREVEVRLVVEVSLACLRVALDTWAVAADRGREVDLVATYDTCMASLHTLTRG</sequence>
<dbReference type="InterPro" id="IPR001647">
    <property type="entry name" value="HTH_TetR"/>
</dbReference>
<keyword evidence="1" id="KW-0805">Transcription regulation</keyword>
<dbReference type="PANTHER" id="PTHR30055:SF238">
    <property type="entry name" value="MYCOFACTOCIN BIOSYNTHESIS TRANSCRIPTIONAL REGULATOR MFTR-RELATED"/>
    <property type="match status" value="1"/>
</dbReference>
<dbReference type="RefSeq" id="WP_250828619.1">
    <property type="nucleotide sequence ID" value="NZ_JAMOIL010000034.1"/>
</dbReference>
<protein>
    <submittedName>
        <fullName evidence="6">TetR family transcriptional regulator</fullName>
    </submittedName>
</protein>
<comment type="caution">
    <text evidence="6">The sequence shown here is derived from an EMBL/GenBank/DDBJ whole genome shotgun (WGS) entry which is preliminary data.</text>
</comment>
<feature type="DNA-binding region" description="H-T-H motif" evidence="4">
    <location>
        <begin position="42"/>
        <end position="61"/>
    </location>
</feature>
<keyword evidence="3" id="KW-0804">Transcription</keyword>
<keyword evidence="2 4" id="KW-0238">DNA-binding</keyword>
<evidence type="ECO:0000256" key="3">
    <source>
        <dbReference type="ARBA" id="ARBA00023163"/>
    </source>
</evidence>
<dbReference type="InterPro" id="IPR050109">
    <property type="entry name" value="HTH-type_TetR-like_transc_reg"/>
</dbReference>
<evidence type="ECO:0000313" key="7">
    <source>
        <dbReference type="Proteomes" id="UP001139485"/>
    </source>
</evidence>
<dbReference type="AlphaFoldDB" id="A0A9X2IGV1"/>
<feature type="domain" description="HTH tetR-type" evidence="5">
    <location>
        <begin position="19"/>
        <end position="79"/>
    </location>
</feature>
<dbReference type="Proteomes" id="UP001139485">
    <property type="component" value="Unassembled WGS sequence"/>
</dbReference>
<evidence type="ECO:0000313" key="6">
    <source>
        <dbReference type="EMBL" id="MCM0622403.1"/>
    </source>
</evidence>
<evidence type="ECO:0000256" key="2">
    <source>
        <dbReference type="ARBA" id="ARBA00023125"/>
    </source>
</evidence>
<evidence type="ECO:0000256" key="1">
    <source>
        <dbReference type="ARBA" id="ARBA00023015"/>
    </source>
</evidence>
<organism evidence="6 7">
    <name type="scientific">Nocardioides bruguierae</name>
    <dbReference type="NCBI Taxonomy" id="2945102"/>
    <lineage>
        <taxon>Bacteria</taxon>
        <taxon>Bacillati</taxon>
        <taxon>Actinomycetota</taxon>
        <taxon>Actinomycetes</taxon>
        <taxon>Propionibacteriales</taxon>
        <taxon>Nocardioidaceae</taxon>
        <taxon>Nocardioides</taxon>
    </lineage>
</organism>
<dbReference type="Pfam" id="PF00440">
    <property type="entry name" value="TetR_N"/>
    <property type="match status" value="1"/>
</dbReference>
<dbReference type="Gene3D" id="1.10.357.10">
    <property type="entry name" value="Tetracycline Repressor, domain 2"/>
    <property type="match status" value="1"/>
</dbReference>
<dbReference type="InterPro" id="IPR009057">
    <property type="entry name" value="Homeodomain-like_sf"/>
</dbReference>